<evidence type="ECO:0000313" key="7">
    <source>
        <dbReference type="Proteomes" id="UP000586722"/>
    </source>
</evidence>
<dbReference type="GO" id="GO:0030288">
    <property type="term" value="C:outer membrane-bounded periplasmic space"/>
    <property type="evidence" value="ECO:0007669"/>
    <property type="project" value="TreeGrafter"/>
</dbReference>
<comment type="similarity">
    <text evidence="2">Belongs to the bacterial solute-binding protein 5 family.</text>
</comment>
<evidence type="ECO:0000259" key="5">
    <source>
        <dbReference type="Pfam" id="PF00496"/>
    </source>
</evidence>
<dbReference type="Gene3D" id="3.10.105.10">
    <property type="entry name" value="Dipeptide-binding Protein, Domain 3"/>
    <property type="match status" value="1"/>
</dbReference>
<evidence type="ECO:0000256" key="4">
    <source>
        <dbReference type="SAM" id="SignalP"/>
    </source>
</evidence>
<name>A0A7X5F7Q7_9HYPH</name>
<dbReference type="Gene3D" id="3.40.190.10">
    <property type="entry name" value="Periplasmic binding protein-like II"/>
    <property type="match status" value="1"/>
</dbReference>
<organism evidence="6 7">
    <name type="scientific">Pannonibacter tanglangensis</name>
    <dbReference type="NCBI Taxonomy" id="2750084"/>
    <lineage>
        <taxon>Bacteria</taxon>
        <taxon>Pseudomonadati</taxon>
        <taxon>Pseudomonadota</taxon>
        <taxon>Alphaproteobacteria</taxon>
        <taxon>Hyphomicrobiales</taxon>
        <taxon>Stappiaceae</taxon>
        <taxon>Pannonibacter</taxon>
    </lineage>
</organism>
<accession>A0A7X5F7Q7</accession>
<evidence type="ECO:0000256" key="1">
    <source>
        <dbReference type="ARBA" id="ARBA00004418"/>
    </source>
</evidence>
<proteinExistence type="inferred from homology"/>
<gene>
    <name evidence="6" type="ORF">GWI72_17135</name>
</gene>
<dbReference type="GO" id="GO:0015833">
    <property type="term" value="P:peptide transport"/>
    <property type="evidence" value="ECO:0007669"/>
    <property type="project" value="TreeGrafter"/>
</dbReference>
<dbReference type="PIRSF" id="PIRSF002741">
    <property type="entry name" value="MppA"/>
    <property type="match status" value="1"/>
</dbReference>
<dbReference type="Proteomes" id="UP000586722">
    <property type="component" value="Unassembled WGS sequence"/>
</dbReference>
<dbReference type="CDD" id="cd08497">
    <property type="entry name" value="MbnE-like"/>
    <property type="match status" value="1"/>
</dbReference>
<evidence type="ECO:0000256" key="3">
    <source>
        <dbReference type="ARBA" id="ARBA00022729"/>
    </source>
</evidence>
<keyword evidence="3 4" id="KW-0732">Signal</keyword>
<dbReference type="InterPro" id="IPR000914">
    <property type="entry name" value="SBP_5_dom"/>
</dbReference>
<dbReference type="SUPFAM" id="SSF53850">
    <property type="entry name" value="Periplasmic binding protein-like II"/>
    <property type="match status" value="1"/>
</dbReference>
<dbReference type="PANTHER" id="PTHR30290">
    <property type="entry name" value="PERIPLASMIC BINDING COMPONENT OF ABC TRANSPORTER"/>
    <property type="match status" value="1"/>
</dbReference>
<dbReference type="Pfam" id="PF00496">
    <property type="entry name" value="SBP_bac_5"/>
    <property type="match status" value="1"/>
</dbReference>
<feature type="domain" description="Solute-binding protein family 5" evidence="5">
    <location>
        <begin position="116"/>
        <end position="525"/>
    </location>
</feature>
<dbReference type="RefSeq" id="WP_161709459.1">
    <property type="nucleotide sequence ID" value="NZ_JAABLQ010000003.1"/>
</dbReference>
<comment type="subcellular location">
    <subcellularLocation>
        <location evidence="1">Periplasm</location>
    </subcellularLocation>
</comment>
<dbReference type="InterPro" id="IPR039424">
    <property type="entry name" value="SBP_5"/>
</dbReference>
<dbReference type="PANTHER" id="PTHR30290:SF64">
    <property type="entry name" value="ABC TRANSPORTER PERIPLASMIC BINDING PROTEIN"/>
    <property type="match status" value="1"/>
</dbReference>
<feature type="signal peptide" evidence="4">
    <location>
        <begin position="1"/>
        <end position="29"/>
    </location>
</feature>
<sequence length="624" mass="70505">MTAGPKAPKAVFLALAATLLLAPVTTVRAQSPEPVWQHATALSGTPKYGPDVTHFEYVNPEAPKGGSVRLADTGGFDTFNPVLPKGNPAPGIGLIYDTLMETALDEVDISGSYGVIAEAMRYPDDYSWVEYRLNPKARWHDGKPITVSDVIWSFQKITEVSPPQKFYYKNVVRAEERPGGVVRFEFDVKGNRELPHIMSQLLILPQHWWEGTNAQGEKRDIARGTLEPPLGNGPYRIKSFVAGRDVVYERVPDYWGADLPIRVGTNNFDEIRYVVFMDQAVELEAFKGDQYDFRQELSASQWAKAYDFPAIREGRVVKEEFVDKGSGRMQAFVPNLRRPKFQDARVRQALNYAYDFETTNEIVSANLLKRIGSYFAGTDLGATGLPTGKELEILETLRGQIPEEVFTTEFRNPVGGNPENVRNNLRQAVRLLTEAGFRRENGQIIDPTSGEQFTIEFLYFDKSAERTLLPYAKNLESIGIRPVLRLVDQPQYINRINSRDFDMATLVWGQSLSPGNEQRDFWGSEAADREQSRNYAGIKNPAVDTLIDRIVFAKDRAELVAATKALDRVLLWNHYVVPQFYADKDRTVRWNRFGHPAKMPEFTFAFPTIWWYDAALAAKTGAPK</sequence>
<dbReference type="GO" id="GO:0042884">
    <property type="term" value="P:microcin transport"/>
    <property type="evidence" value="ECO:0007669"/>
    <property type="project" value="TreeGrafter"/>
</dbReference>
<reference evidence="7" key="1">
    <citation type="submission" date="2020-01" db="EMBL/GenBank/DDBJ databases">
        <authorList>
            <person name="Fang Y."/>
            <person name="Sun R."/>
            <person name="Nie L."/>
            <person name="He J."/>
            <person name="Hao L."/>
            <person name="Wang L."/>
            <person name="Su S."/>
            <person name="Lv E."/>
            <person name="Zhang Z."/>
            <person name="Xie R."/>
            <person name="Liu H."/>
        </authorList>
    </citation>
    <scope>NUCLEOTIDE SEQUENCE [LARGE SCALE GENOMIC DNA]</scope>
    <source>
        <strain evidence="7">XCT-53</strain>
    </source>
</reference>
<feature type="chain" id="PRO_5031121748" evidence="4">
    <location>
        <begin position="30"/>
        <end position="624"/>
    </location>
</feature>
<dbReference type="AlphaFoldDB" id="A0A7X5F7Q7"/>
<dbReference type="InterPro" id="IPR030678">
    <property type="entry name" value="Peptide/Ni-bd"/>
</dbReference>
<evidence type="ECO:0000256" key="2">
    <source>
        <dbReference type="ARBA" id="ARBA00005695"/>
    </source>
</evidence>
<dbReference type="GO" id="GO:1904680">
    <property type="term" value="F:peptide transmembrane transporter activity"/>
    <property type="evidence" value="ECO:0007669"/>
    <property type="project" value="TreeGrafter"/>
</dbReference>
<comment type="caution">
    <text evidence="6">The sequence shown here is derived from an EMBL/GenBank/DDBJ whole genome shotgun (WGS) entry which is preliminary data.</text>
</comment>
<keyword evidence="7" id="KW-1185">Reference proteome</keyword>
<protein>
    <submittedName>
        <fullName evidence="6">ABC transporter substrate-binding protein</fullName>
    </submittedName>
</protein>
<dbReference type="GO" id="GO:0043190">
    <property type="term" value="C:ATP-binding cassette (ABC) transporter complex"/>
    <property type="evidence" value="ECO:0007669"/>
    <property type="project" value="InterPro"/>
</dbReference>
<evidence type="ECO:0000313" key="6">
    <source>
        <dbReference type="EMBL" id="NBN80004.1"/>
    </source>
</evidence>
<dbReference type="EMBL" id="JAABLQ010000003">
    <property type="protein sequence ID" value="NBN80004.1"/>
    <property type="molecule type" value="Genomic_DNA"/>
</dbReference>